<dbReference type="Proteomes" id="UP000324800">
    <property type="component" value="Unassembled WGS sequence"/>
</dbReference>
<evidence type="ECO:0000313" key="4">
    <source>
        <dbReference type="EMBL" id="KAA6393855.1"/>
    </source>
</evidence>
<feature type="chain" id="PRO_5023896546" evidence="3">
    <location>
        <begin position="16"/>
        <end position="2599"/>
    </location>
</feature>
<proteinExistence type="predicted"/>
<feature type="signal peptide" evidence="3">
    <location>
        <begin position="1"/>
        <end position="15"/>
    </location>
</feature>
<evidence type="ECO:0000256" key="2">
    <source>
        <dbReference type="SAM" id="MobiDB-lite"/>
    </source>
</evidence>
<keyword evidence="1" id="KW-0175">Coiled coil</keyword>
<feature type="coiled-coil region" evidence="1">
    <location>
        <begin position="2335"/>
        <end position="2362"/>
    </location>
</feature>
<organism evidence="4 5">
    <name type="scientific">Streblomastix strix</name>
    <dbReference type="NCBI Taxonomy" id="222440"/>
    <lineage>
        <taxon>Eukaryota</taxon>
        <taxon>Metamonada</taxon>
        <taxon>Preaxostyla</taxon>
        <taxon>Oxymonadida</taxon>
        <taxon>Streblomastigidae</taxon>
        <taxon>Streblomastix</taxon>
    </lineage>
</organism>
<evidence type="ECO:0000313" key="5">
    <source>
        <dbReference type="Proteomes" id="UP000324800"/>
    </source>
</evidence>
<evidence type="ECO:0000256" key="3">
    <source>
        <dbReference type="SAM" id="SignalP"/>
    </source>
</evidence>
<comment type="caution">
    <text evidence="4">The sequence shown here is derived from an EMBL/GenBank/DDBJ whole genome shotgun (WGS) entry which is preliminary data.</text>
</comment>
<feature type="region of interest" description="Disordered" evidence="2">
    <location>
        <begin position="2274"/>
        <end position="2294"/>
    </location>
</feature>
<reference evidence="4 5" key="1">
    <citation type="submission" date="2019-03" db="EMBL/GenBank/DDBJ databases">
        <title>Single cell metagenomics reveals metabolic interactions within the superorganism composed of flagellate Streblomastix strix and complex community of Bacteroidetes bacteria on its surface.</title>
        <authorList>
            <person name="Treitli S.C."/>
            <person name="Kolisko M."/>
            <person name="Husnik F."/>
            <person name="Keeling P."/>
            <person name="Hampl V."/>
        </authorList>
    </citation>
    <scope>NUCLEOTIDE SEQUENCE [LARGE SCALE GENOMIC DNA]</scope>
    <source>
        <strain evidence="4">ST1C</strain>
    </source>
</reference>
<accession>A0A5J4WHM4</accession>
<feature type="compositionally biased region" description="Acidic residues" evidence="2">
    <location>
        <begin position="2281"/>
        <end position="2294"/>
    </location>
</feature>
<feature type="region of interest" description="Disordered" evidence="2">
    <location>
        <begin position="2548"/>
        <end position="2572"/>
    </location>
</feature>
<evidence type="ECO:0000256" key="1">
    <source>
        <dbReference type="SAM" id="Coils"/>
    </source>
</evidence>
<name>A0A5J4WHM4_9EUKA</name>
<keyword evidence="3" id="KW-0732">Signal</keyword>
<gene>
    <name evidence="4" type="ORF">EZS28_010618</name>
</gene>
<dbReference type="EMBL" id="SNRW01002118">
    <property type="protein sequence ID" value="KAA6393855.1"/>
    <property type="molecule type" value="Genomic_DNA"/>
</dbReference>
<feature type="compositionally biased region" description="Polar residues" evidence="2">
    <location>
        <begin position="2548"/>
        <end position="2560"/>
    </location>
</feature>
<protein>
    <submittedName>
        <fullName evidence="4">Uncharacterized protein</fullName>
    </submittedName>
</protein>
<sequence>MFFAFLICLNIIIEAKISSIGHVMLITRTIELEKQVALPDLSHLSQWRQPIVLDDQKLCFSKNIHKAKNGQNLTFSEAKVLINPRSFSNELLMKSGKIYNGVIGDRADINDYPKASQSECEEAFLVSGDETIQPSGKSAFEQIEQVKISLQPAETFEKDLLNSLEYIKSLIEVVNTASFERLTNQLAERRENGIELLKHVETLFVHALNAVLTQQTKLGDQISRFSNDNDGKDISLQILFSRLTKTSKNFIKKYPQIGQELTLSKLKLMDIGHLIINRYEIFTILYTVIDDARAQLTSQPFNADTDTTLLRIREEIQPQMQLLIDSWQQTYIDPVLNLKEQYLFKHSNIGTYSPYPGAVATGMKCINVSLHNIARFVDDIVDGSKYDNIFPQLAIPLTHLHWCLDHAVAAEQEAEFPLENQEVIVEGVQIPHRFSIIAPLQFQGSPSLSATHSRIYHQTQLEWFDQPFLPLSQEQQSEADEWDDDIYGQIDENNSINGVDISAVCEEDAFCFDSYRSLRSSRYQDGTRFSNLTRSALTRQSEKRILEPDLQNYDDEHPGRSRIAIQALGNGFITLLKTILYGTGKRKVQTDNNQFVQRNKDNFPHKLKEGNFSILIKNGSNKNESLNGSNSDSEQTPFIPYPSFIRANMRPGQHKQGQAGKRALFFSPLTPIGSYSRYTEIDTAFLNFRSIRSYTGAYQLSEENLELIQKKKSLKSNSGQSLKLQINNNTNFNQSTLSRDDLIKNELKIENDGYQELISANAAIMIESAFWELKGIAALGTPLQLTQDGDLQFQEYIDLEVEYPKHQYPSPSPVNLQDAFFFKRIESEYTEQFKIQLWVSQTNGLDDQYLRTVLPQHKISQSQEDYNKIAEPWKDYCQRINLTFEYYESKRNMGDVSNRQMRNEASGTGYIDSIDSEKWMFTENSLDEGLGIKISLISYRDQWQFGFHAHEVDLETGDLYGYFYFRLNISDIILVAACNRKEARSCDGLRSKSEESVAEMNKRETHVRLKAKEWMHAAVECIGSNVQFFINGRQIGDPIRIERTGIYSVQHQSWKDIAYDTPYSYGSIEPQFSSFILGGENVIEYIGGIDEQEFAFRDARIRRLMGAIADPEVTAMARMPYPTQFHDYNDINEILGGKSTGKITDPPIDYYFFDSDEADNDYKSETLHTDSCEQREQRLSFHRPIYWVDSFCPSTTHSDEVLEIYLDDKIIKDEKQDLVVQNIWGEEDTDKSAFICRCPKPTGSVFRGGNFYTEPQQTGKSLLEDLTTSKTEIIRQNQLEAGKSNMEIQRVQEEKISQLLQQNVKETLDPLIGIACTEDFIREKVSISEKDEIIVNNIMHITGQDIGKQENQEDANIQFVEDNALSSSLMAAMLEVASSSFPEDISEIPKIMLSSPIGMVRNDHRLNDKITLNKIDDNTIINEELSEKEIQSMREESVYPYICPYNQIDSWGIALKEQNEAQIADIYKEKQNDFTVNAARFLTIVFDVDNIEVTKIEIFQGGRDWKLNNEIDLIFAGDSYSYDQSNEQAGNNQNFGEQARQTFLIIPQNCYSDLLFDNSYAIYKAPCQLLYSYSQKENQFEDYSDEDQQQEKKSFEFDDMTGYEYQFGTQIQFKQEFDSEESQDLIHSESISRTRVTFELDHKTAAYGIGAIRIWGCISNNQNKINNYQNNKNQQEKQNEMKQPSWSAFLSILQPKHLPISYSSIFNQKLTTETLKNFDENLKSDTQNSQIDITAALGIPIILNSPLYQGQLRLDDEEIESFGECLSQQYIIGALNDRSSVHSFQTRVRENTPHHQWLKDLIQEHISQIPNYLIPGVDDYTINSINEATSDFSDGQNSGKQINQNSIDIINKKVKNSLLSEKIMELIQIRSESPRDETFYNSAASWILNYGIKEGLIGSGSGVTGGLIGDGYTYSTGFGLNSAASFEYDLGEQLVENLYYNPKYRIMRSNENNDKDGDKLFIDDNEFIYGRALAGIERYGTFEISTFTGEDSLVKETESNNDELQENIFPNLGFSEEMLQPKLNNDLNNANEIGGIETIKWQDPSAFYQATEKEFEIHGSRVITLLAASLNQSLDSPIFAPIQQYSAKEQNKQMGINIINISTSNEESEDFAYNQQSQFILSPSRVNQITSMLHPRLCVPISFDLKDPQYPRTELSHISVSEIRNFATELDVKDERLKNDNLQPPVMDLPELIQINKGFNSLGEESNQNDNPLIKVIITVEEEQQLSGQDDNSCNVGGGVQSNAILSKLLATQDISLFHKRKFGQKSRQKSFNLKDQIYESNEDEDDDDDEDTIDNMRQGPILILRNGSFLDLNWPDNLRHNYLGIKVNTTAQTARSKARRKAQLEEKHKQSEINIMQEDNSKSSKMHILKQSKSNKIKRLFRNQKSTGRNSVNEISSFIDQTVLSRGNSSALFTMNLLCMDHGRERITDELITSITLLTEFAQSSISNQNSTNNVLGQAASNGSRRYEDIKRGLYFYSTTDSNSKIELNVDRNLECATWTNAADIGGKVMRDEHSDFTLFAIRSRGQLQSPIISGESHIKKKIRTSYRNDNSKQRSINENNEEKVLSSGSTSNPMFPLVLLNPNNRNTTLIKYPRPKR</sequence>